<reference evidence="2 3" key="2">
    <citation type="submission" date="2024-07" db="EMBL/GenBank/DDBJ databases">
        <authorList>
            <person name="Akdeniz Z."/>
        </authorList>
    </citation>
    <scope>NUCLEOTIDE SEQUENCE [LARGE SCALE GENOMIC DNA]</scope>
</reference>
<protein>
    <submittedName>
        <fullName evidence="2">Hypothetical_protein</fullName>
    </submittedName>
</protein>
<dbReference type="EMBL" id="CAXDID020000159">
    <property type="protein sequence ID" value="CAL6044215.1"/>
    <property type="molecule type" value="Genomic_DNA"/>
</dbReference>
<dbReference type="EMBL" id="CATOUU010000295">
    <property type="protein sequence ID" value="CAI9923864.1"/>
    <property type="molecule type" value="Genomic_DNA"/>
</dbReference>
<evidence type="ECO:0000313" key="1">
    <source>
        <dbReference type="EMBL" id="CAI9923864.1"/>
    </source>
</evidence>
<dbReference type="AlphaFoldDB" id="A0AA86NQU7"/>
<accession>A0AA86NQU7</accession>
<comment type="caution">
    <text evidence="1">The sequence shown here is derived from an EMBL/GenBank/DDBJ whole genome shotgun (WGS) entry which is preliminary data.</text>
</comment>
<dbReference type="Proteomes" id="UP001642409">
    <property type="component" value="Unassembled WGS sequence"/>
</dbReference>
<organism evidence="1">
    <name type="scientific">Hexamita inflata</name>
    <dbReference type="NCBI Taxonomy" id="28002"/>
    <lineage>
        <taxon>Eukaryota</taxon>
        <taxon>Metamonada</taxon>
        <taxon>Diplomonadida</taxon>
        <taxon>Hexamitidae</taxon>
        <taxon>Hexamitinae</taxon>
        <taxon>Hexamita</taxon>
    </lineage>
</organism>
<evidence type="ECO:0000313" key="3">
    <source>
        <dbReference type="Proteomes" id="UP001642409"/>
    </source>
</evidence>
<reference evidence="1" key="1">
    <citation type="submission" date="2023-06" db="EMBL/GenBank/DDBJ databases">
        <authorList>
            <person name="Kurt Z."/>
        </authorList>
    </citation>
    <scope>NUCLEOTIDE SEQUENCE</scope>
</reference>
<keyword evidence="3" id="KW-1185">Reference proteome</keyword>
<evidence type="ECO:0000313" key="2">
    <source>
        <dbReference type="EMBL" id="CAL6044215.1"/>
    </source>
</evidence>
<gene>
    <name evidence="1" type="ORF">HINF_LOCUS11509</name>
    <name evidence="2" type="ORF">HINF_LOCUS40453</name>
</gene>
<sequence>MQKMVLCCSGIQIENICGAEAIRRDKVKYDRYMPEGENNDLRRQRCAKNTILGQNSIQVRQRIINAKCELWGWWYACTSCNTSFPYQYAHTYNISLKSLSRTPGAAWGLYPMLGSCPLPETLFRF</sequence>
<name>A0AA86NQU7_9EUKA</name>
<proteinExistence type="predicted"/>